<keyword evidence="1" id="KW-0343">GTPase activation</keyword>
<dbReference type="InterPro" id="IPR001060">
    <property type="entry name" value="FCH_dom"/>
</dbReference>
<feature type="compositionally biased region" description="Basic and acidic residues" evidence="3">
    <location>
        <begin position="361"/>
        <end position="375"/>
    </location>
</feature>
<proteinExistence type="predicted"/>
<dbReference type="SMART" id="SM00324">
    <property type="entry name" value="RhoGAP"/>
    <property type="match status" value="1"/>
</dbReference>
<feature type="region of interest" description="Disordered" evidence="3">
    <location>
        <begin position="351"/>
        <end position="606"/>
    </location>
</feature>
<dbReference type="InterPro" id="IPR050729">
    <property type="entry name" value="Rho-GAP"/>
</dbReference>
<keyword evidence="7" id="KW-1185">Reference proteome</keyword>
<accession>A0AAE0J217</accession>
<sequence length="809" mass="87347">MSEIAMSLGDTTTASAAVSTPNANANININTTTPTAAAVTAPENGGATAGSPGFAFGLADPTASAPSDETRAQVQDVLTSEIGISAMLNRLKQSIASAKEFALFLKKRSALEDEHANGLKKLCRMSQDSIQRTEHRGGSFARAYDEMMAIHERMADNGVQFAMSLHTMHDDLIELASIAEKSRKGWKQNGLSAEQRVADLEAAMRKSKAKYDSLAEEYDRARTGDPSGRQGGKMFGFKGPKSAAQHEEDLLRKTQAADQDYMAKVQIAQSERTELLFRTRPETVKALQDIVRECDSGVVLQMQKFASFNEKLLLSNGLSISPLKNGPEARSLRECVLAIDNEKDLNDFLSNHHARLPPKTGEPKYERNPLLEQGHRPPTGSTYPNQPQQQQQQGPPPGAAQPPPQQPPQMFGSANSRTSTFDTMSPSNQGPVPIYGQGANPGSMIPPAQRPGSQPQHERTFSHGNVPGPQNAGPPGPPGPQYGGGPPRGSVAQQQQPQIPNSRFNGAMNPAASQGGGIGGGSGAPQLGALTFQSQQSQQSQQQQQPQQQPPLQPHQPPPPFGGQPPLQQQGGGPMSNPLQQHPPNNSSAAFPRNQSPPAALPQMAPSRPVFGVTLSRLYERDGLAVPMVVYQCIQAVDLFGLTLEGIYRLSGSLPHVNKLKNQFDTDSGSANLDFRNPENFFHDVNSVAGLLKQFFRDLPDPLLTKEHYSAFIEAAKNEDDTVRRDSLHAIINSLPDPNYATLRALTLHLHRVIDNSGVNRMSCQNLAIVFGPTLMGTAPGSNISDAGWQVRVVDTILQNTYQIFDDDD</sequence>
<gene>
    <name evidence="6" type="ORF">B0T19DRAFT_9510</name>
</gene>
<dbReference type="Pfam" id="PF00620">
    <property type="entry name" value="RhoGAP"/>
    <property type="match status" value="1"/>
</dbReference>
<feature type="compositionally biased region" description="Polar residues" evidence="3">
    <location>
        <begin position="412"/>
        <end position="430"/>
    </location>
</feature>
<feature type="compositionally biased region" description="Pro residues" evidence="3">
    <location>
        <begin position="548"/>
        <end position="563"/>
    </location>
</feature>
<dbReference type="CDD" id="cd04398">
    <property type="entry name" value="RhoGAP_fRGD1"/>
    <property type="match status" value="1"/>
</dbReference>
<dbReference type="GO" id="GO:0005938">
    <property type="term" value="C:cell cortex"/>
    <property type="evidence" value="ECO:0007669"/>
    <property type="project" value="UniProtKB-ARBA"/>
</dbReference>
<dbReference type="CDD" id="cd07652">
    <property type="entry name" value="F-BAR_Rgd1"/>
    <property type="match status" value="1"/>
</dbReference>
<dbReference type="InterPro" id="IPR000198">
    <property type="entry name" value="RhoGAP_dom"/>
</dbReference>
<comment type="caution">
    <text evidence="6">The sequence shown here is derived from an EMBL/GenBank/DDBJ whole genome shotgun (WGS) entry which is preliminary data.</text>
</comment>
<evidence type="ECO:0000256" key="3">
    <source>
        <dbReference type="SAM" id="MobiDB-lite"/>
    </source>
</evidence>
<dbReference type="PROSITE" id="PS50238">
    <property type="entry name" value="RHOGAP"/>
    <property type="match status" value="1"/>
</dbReference>
<dbReference type="PANTHER" id="PTHR23176:SF136">
    <property type="entry name" value="RHO GTPASE ACTIVATOR (RGD1)"/>
    <property type="match status" value="1"/>
</dbReference>
<dbReference type="FunFam" id="1.10.555.10:FF:000041">
    <property type="entry name" value="Rho GTPase activator (Rgd1)"/>
    <property type="match status" value="1"/>
</dbReference>
<dbReference type="EMBL" id="JAUEPO010000001">
    <property type="protein sequence ID" value="KAK3335473.1"/>
    <property type="molecule type" value="Genomic_DNA"/>
</dbReference>
<feature type="compositionally biased region" description="Polar residues" evidence="3">
    <location>
        <begin position="491"/>
        <end position="504"/>
    </location>
</feature>
<dbReference type="Proteomes" id="UP001286456">
    <property type="component" value="Unassembled WGS sequence"/>
</dbReference>
<reference evidence="6" key="1">
    <citation type="journal article" date="2023" name="Mol. Phylogenet. Evol.">
        <title>Genome-scale phylogeny and comparative genomics of the fungal order Sordariales.</title>
        <authorList>
            <person name="Hensen N."/>
            <person name="Bonometti L."/>
            <person name="Westerberg I."/>
            <person name="Brannstrom I.O."/>
            <person name="Guillou S."/>
            <person name="Cros-Aarteil S."/>
            <person name="Calhoun S."/>
            <person name="Haridas S."/>
            <person name="Kuo A."/>
            <person name="Mondo S."/>
            <person name="Pangilinan J."/>
            <person name="Riley R."/>
            <person name="LaButti K."/>
            <person name="Andreopoulos B."/>
            <person name="Lipzen A."/>
            <person name="Chen C."/>
            <person name="Yan M."/>
            <person name="Daum C."/>
            <person name="Ng V."/>
            <person name="Clum A."/>
            <person name="Steindorff A."/>
            <person name="Ohm R.A."/>
            <person name="Martin F."/>
            <person name="Silar P."/>
            <person name="Natvig D.O."/>
            <person name="Lalanne C."/>
            <person name="Gautier V."/>
            <person name="Ament-Velasquez S.L."/>
            <person name="Kruys A."/>
            <person name="Hutchinson M.I."/>
            <person name="Powell A.J."/>
            <person name="Barry K."/>
            <person name="Miller A.N."/>
            <person name="Grigoriev I.V."/>
            <person name="Debuchy R."/>
            <person name="Gladieux P."/>
            <person name="Hiltunen Thoren M."/>
            <person name="Johannesson H."/>
        </authorList>
    </citation>
    <scope>NUCLEOTIDE SEQUENCE</scope>
    <source>
        <strain evidence="6">SMH4131-1</strain>
    </source>
</reference>
<dbReference type="Gene3D" id="1.10.555.10">
    <property type="entry name" value="Rho GTPase activation protein"/>
    <property type="match status" value="1"/>
</dbReference>
<evidence type="ECO:0000256" key="1">
    <source>
        <dbReference type="ARBA" id="ARBA00022468"/>
    </source>
</evidence>
<feature type="compositionally biased region" description="Pro residues" evidence="3">
    <location>
        <begin position="394"/>
        <end position="407"/>
    </location>
</feature>
<dbReference type="GO" id="GO:0005096">
    <property type="term" value="F:GTPase activator activity"/>
    <property type="evidence" value="ECO:0007669"/>
    <property type="project" value="UniProtKB-KW"/>
</dbReference>
<evidence type="ECO:0000313" key="7">
    <source>
        <dbReference type="Proteomes" id="UP001286456"/>
    </source>
</evidence>
<evidence type="ECO:0000256" key="2">
    <source>
        <dbReference type="PROSITE-ProRule" id="PRU01077"/>
    </source>
</evidence>
<dbReference type="PANTHER" id="PTHR23176">
    <property type="entry name" value="RHO/RAC/CDC GTPASE-ACTIVATING PROTEIN"/>
    <property type="match status" value="1"/>
</dbReference>
<feature type="domain" description="Rho-GAP" evidence="4">
    <location>
        <begin position="613"/>
        <end position="805"/>
    </location>
</feature>
<dbReference type="AlphaFoldDB" id="A0AAE0J217"/>
<evidence type="ECO:0000259" key="4">
    <source>
        <dbReference type="PROSITE" id="PS50238"/>
    </source>
</evidence>
<dbReference type="PROSITE" id="PS51741">
    <property type="entry name" value="F_BAR"/>
    <property type="match status" value="1"/>
</dbReference>
<dbReference type="SUPFAM" id="SSF103657">
    <property type="entry name" value="BAR/IMD domain-like"/>
    <property type="match status" value="1"/>
</dbReference>
<dbReference type="Pfam" id="PF00611">
    <property type="entry name" value="FCH"/>
    <property type="match status" value="1"/>
</dbReference>
<dbReference type="InterPro" id="IPR031160">
    <property type="entry name" value="F_BAR_dom"/>
</dbReference>
<dbReference type="Gene3D" id="1.20.1270.60">
    <property type="entry name" value="Arfaptin homology (AH) domain/BAR domain"/>
    <property type="match status" value="1"/>
</dbReference>
<dbReference type="InterPro" id="IPR027267">
    <property type="entry name" value="AH/BAR_dom_sf"/>
</dbReference>
<keyword evidence="2" id="KW-0175">Coiled coil</keyword>
<feature type="compositionally biased region" description="Gly residues" evidence="3">
    <location>
        <begin position="514"/>
        <end position="523"/>
    </location>
</feature>
<reference evidence="6" key="2">
    <citation type="submission" date="2023-06" db="EMBL/GenBank/DDBJ databases">
        <authorList>
            <consortium name="Lawrence Berkeley National Laboratory"/>
            <person name="Haridas S."/>
            <person name="Hensen N."/>
            <person name="Bonometti L."/>
            <person name="Westerberg I."/>
            <person name="Brannstrom I.O."/>
            <person name="Guillou S."/>
            <person name="Cros-Aarteil S."/>
            <person name="Calhoun S."/>
            <person name="Kuo A."/>
            <person name="Mondo S."/>
            <person name="Pangilinan J."/>
            <person name="Riley R."/>
            <person name="Labutti K."/>
            <person name="Andreopoulos B."/>
            <person name="Lipzen A."/>
            <person name="Chen C."/>
            <person name="Yanf M."/>
            <person name="Daum C."/>
            <person name="Ng V."/>
            <person name="Clum A."/>
            <person name="Steindorff A."/>
            <person name="Ohm R."/>
            <person name="Martin F."/>
            <person name="Silar P."/>
            <person name="Natvig D."/>
            <person name="Lalanne C."/>
            <person name="Gautier V."/>
            <person name="Ament-Velasquez S.L."/>
            <person name="Kruys A."/>
            <person name="Hutchinson M.I."/>
            <person name="Powell A.J."/>
            <person name="Barry K."/>
            <person name="Miller A.N."/>
            <person name="Grigoriev I.V."/>
            <person name="Debuchy R."/>
            <person name="Gladieux P."/>
            <person name="Thoren M.H."/>
            <person name="Johannesson H."/>
        </authorList>
    </citation>
    <scope>NUCLEOTIDE SEQUENCE</scope>
    <source>
        <strain evidence="6">SMH4131-1</strain>
    </source>
</reference>
<evidence type="ECO:0000259" key="5">
    <source>
        <dbReference type="PROSITE" id="PS51741"/>
    </source>
</evidence>
<dbReference type="GO" id="GO:0007165">
    <property type="term" value="P:signal transduction"/>
    <property type="evidence" value="ECO:0007669"/>
    <property type="project" value="InterPro"/>
</dbReference>
<protein>
    <submittedName>
        <fullName evidence="6">Uncharacterized protein</fullName>
    </submittedName>
</protein>
<evidence type="ECO:0000313" key="6">
    <source>
        <dbReference type="EMBL" id="KAK3335473.1"/>
    </source>
</evidence>
<dbReference type="InterPro" id="IPR008936">
    <property type="entry name" value="Rho_GTPase_activation_prot"/>
</dbReference>
<dbReference type="SMART" id="SM00055">
    <property type="entry name" value="FCH"/>
    <property type="match status" value="1"/>
</dbReference>
<feature type="compositionally biased region" description="Polar residues" evidence="3">
    <location>
        <begin position="577"/>
        <end position="597"/>
    </location>
</feature>
<dbReference type="SUPFAM" id="SSF48350">
    <property type="entry name" value="GTPase activation domain, GAP"/>
    <property type="match status" value="1"/>
</dbReference>
<feature type="domain" description="F-BAR" evidence="5">
    <location>
        <begin position="72"/>
        <end position="344"/>
    </location>
</feature>
<feature type="compositionally biased region" description="Low complexity" evidence="3">
    <location>
        <begin position="524"/>
        <end position="547"/>
    </location>
</feature>
<dbReference type="FunFam" id="1.20.1270.60:FF:000063">
    <property type="entry name" value="Rho GTPase activator"/>
    <property type="match status" value="1"/>
</dbReference>
<name>A0AAE0J217_9PEZI</name>
<organism evidence="6 7">
    <name type="scientific">Cercophora scortea</name>
    <dbReference type="NCBI Taxonomy" id="314031"/>
    <lineage>
        <taxon>Eukaryota</taxon>
        <taxon>Fungi</taxon>
        <taxon>Dikarya</taxon>
        <taxon>Ascomycota</taxon>
        <taxon>Pezizomycotina</taxon>
        <taxon>Sordariomycetes</taxon>
        <taxon>Sordariomycetidae</taxon>
        <taxon>Sordariales</taxon>
        <taxon>Lasiosphaeriaceae</taxon>
        <taxon>Cercophora</taxon>
    </lineage>
</organism>